<gene>
    <name evidence="3" type="primary">Acey_s0204.g1899</name>
    <name evidence="3" type="ORF">Y032_0204g1899</name>
</gene>
<feature type="chain" id="PRO_5001489643" description="Reverse transcriptase domain-containing protein" evidence="1">
    <location>
        <begin position="21"/>
        <end position="624"/>
    </location>
</feature>
<reference evidence="4" key="1">
    <citation type="journal article" date="2015" name="Nat. Genet.">
        <title>The genome and transcriptome of the zoonotic hookworm Ancylostoma ceylanicum identify infection-specific gene families.</title>
        <authorList>
            <person name="Schwarz E.M."/>
            <person name="Hu Y."/>
            <person name="Antoshechkin I."/>
            <person name="Miller M.M."/>
            <person name="Sternberg P.W."/>
            <person name="Aroian R.V."/>
        </authorList>
    </citation>
    <scope>NUCLEOTIDE SEQUENCE</scope>
    <source>
        <strain evidence="4">HY135</strain>
    </source>
</reference>
<dbReference type="PROSITE" id="PS50878">
    <property type="entry name" value="RT_POL"/>
    <property type="match status" value="1"/>
</dbReference>
<feature type="domain" description="Reverse transcriptase" evidence="2">
    <location>
        <begin position="253"/>
        <end position="507"/>
    </location>
</feature>
<dbReference type="STRING" id="53326.A0A016SMQ3"/>
<evidence type="ECO:0000313" key="3">
    <source>
        <dbReference type="EMBL" id="EYB91617.1"/>
    </source>
</evidence>
<dbReference type="SUPFAM" id="SSF57302">
    <property type="entry name" value="Snake toxin-like"/>
    <property type="match status" value="1"/>
</dbReference>
<dbReference type="InterPro" id="IPR045860">
    <property type="entry name" value="Snake_toxin-like_sf"/>
</dbReference>
<accession>A0A016SMQ3</accession>
<evidence type="ECO:0000313" key="4">
    <source>
        <dbReference type="Proteomes" id="UP000024635"/>
    </source>
</evidence>
<evidence type="ECO:0000256" key="1">
    <source>
        <dbReference type="SAM" id="SignalP"/>
    </source>
</evidence>
<evidence type="ECO:0000259" key="2">
    <source>
        <dbReference type="PROSITE" id="PS50878"/>
    </source>
</evidence>
<dbReference type="AlphaFoldDB" id="A0A016SMQ3"/>
<proteinExistence type="predicted"/>
<keyword evidence="1" id="KW-0732">Signal</keyword>
<dbReference type="InterPro" id="IPR043502">
    <property type="entry name" value="DNA/RNA_pol_sf"/>
</dbReference>
<dbReference type="CDD" id="cd01650">
    <property type="entry name" value="RT_nLTR_like"/>
    <property type="match status" value="1"/>
</dbReference>
<protein>
    <recommendedName>
        <fullName evidence="2">Reverse transcriptase domain-containing protein</fullName>
    </recommendedName>
</protein>
<organism evidence="3 4">
    <name type="scientific">Ancylostoma ceylanicum</name>
    <dbReference type="NCBI Taxonomy" id="53326"/>
    <lineage>
        <taxon>Eukaryota</taxon>
        <taxon>Metazoa</taxon>
        <taxon>Ecdysozoa</taxon>
        <taxon>Nematoda</taxon>
        <taxon>Chromadorea</taxon>
        <taxon>Rhabditida</taxon>
        <taxon>Rhabditina</taxon>
        <taxon>Rhabditomorpha</taxon>
        <taxon>Strongyloidea</taxon>
        <taxon>Ancylostomatidae</taxon>
        <taxon>Ancylostomatinae</taxon>
        <taxon>Ancylostoma</taxon>
    </lineage>
</organism>
<name>A0A016SMQ3_9BILA</name>
<dbReference type="PANTHER" id="PTHR33332">
    <property type="entry name" value="REVERSE TRANSCRIPTASE DOMAIN-CONTAINING PROTEIN"/>
    <property type="match status" value="1"/>
</dbReference>
<dbReference type="SUPFAM" id="SSF56672">
    <property type="entry name" value="DNA/RNA polymerases"/>
    <property type="match status" value="1"/>
</dbReference>
<dbReference type="Proteomes" id="UP000024635">
    <property type="component" value="Unassembled WGS sequence"/>
</dbReference>
<sequence>MPIGALFRLMISVRISIVLAAFTCCCLALECYTGFKYIKGRSVVDEKYEMLLAILNHCVSLYVPLVQVPTDRPNLPGYLVNLDIKRSSAWKKASITGNLQDWDYYKNINKVFEHKLWKFNKSIERKVIESRNKSTFYSFLSSRLKRKSGLGTLIDEMGQVLTSDRDKAEAFAKVFHEQCSGTAATNLDTVVPSSCLGNFPVMADSLWFHATEIYTLLSKWPSSRSVTPDGIPLSFIKEVAPIIAGPLAYIFNLSFMRAEVPSKWKVSYVTPIPKKAPYSSLSNYRPISITSIFARLFEKIVKKRLMDHLEKNAIISQYQHGFQKGKSTVTAVLQALNDWTTSYELNKSVDVVYLDFCKAFDKVPHTKLIYKLGVIGVHPRIIAWIQAFLEGRQFCVRVNSALSQPRPVRCGVPQGGVLSPILFIIYTFELPTLISNVGLCCCAFADDIKIYKQLSDVSDCSVIQRGIDAVAEWSRVWELPLSYHKTKVLRIGAHSPEFIYYLNGVAIEAVTHIRDLGFHITNKLDFEAHCDLIVWTSKMTCEHESDYCYNATADVTQLNEISMAGCSTTRCFLSRNKCITQIFQGRQIKFCCCNTGDLCNSKLTNLTLFEKTKQRVKDWFKIVG</sequence>
<keyword evidence="4" id="KW-1185">Reference proteome</keyword>
<comment type="caution">
    <text evidence="3">The sequence shown here is derived from an EMBL/GenBank/DDBJ whole genome shotgun (WGS) entry which is preliminary data.</text>
</comment>
<dbReference type="EMBL" id="JARK01001540">
    <property type="protein sequence ID" value="EYB91617.1"/>
    <property type="molecule type" value="Genomic_DNA"/>
</dbReference>
<dbReference type="InterPro" id="IPR000477">
    <property type="entry name" value="RT_dom"/>
</dbReference>
<dbReference type="Pfam" id="PF00078">
    <property type="entry name" value="RVT_1"/>
    <property type="match status" value="1"/>
</dbReference>
<feature type="signal peptide" evidence="1">
    <location>
        <begin position="1"/>
        <end position="20"/>
    </location>
</feature>
<dbReference type="OrthoDB" id="5864445at2759"/>